<keyword evidence="2 3" id="KW-0143">Chaperone</keyword>
<dbReference type="Pfam" id="PF01025">
    <property type="entry name" value="GrpE"/>
    <property type="match status" value="1"/>
</dbReference>
<evidence type="ECO:0000313" key="7">
    <source>
        <dbReference type="EMBL" id="KAJ9153836.1"/>
    </source>
</evidence>
<dbReference type="Gene3D" id="2.30.22.10">
    <property type="entry name" value="Head domain of nucleotide exchange factor GrpE"/>
    <property type="match status" value="1"/>
</dbReference>
<feature type="compositionally biased region" description="Polar residues" evidence="6">
    <location>
        <begin position="86"/>
        <end position="98"/>
    </location>
</feature>
<evidence type="ECO:0000313" key="8">
    <source>
        <dbReference type="Proteomes" id="UP001174677"/>
    </source>
</evidence>
<comment type="similarity">
    <text evidence="1 4">Belongs to the GrpE family.</text>
</comment>
<dbReference type="PRINTS" id="PR00773">
    <property type="entry name" value="GRPEPROTEIN"/>
</dbReference>
<name>A0ABQ9L1P2_HEVBR</name>
<feature type="coiled-coil region" evidence="5">
    <location>
        <begin position="141"/>
        <end position="175"/>
    </location>
</feature>
<dbReference type="Proteomes" id="UP001174677">
    <property type="component" value="Chromosome 15"/>
</dbReference>
<dbReference type="InterPro" id="IPR009012">
    <property type="entry name" value="GrpE_head"/>
</dbReference>
<dbReference type="SUPFAM" id="SSF58014">
    <property type="entry name" value="Coiled-coil domain of nucleotide exchange factor GrpE"/>
    <property type="match status" value="1"/>
</dbReference>
<feature type="region of interest" description="Disordered" evidence="6">
    <location>
        <begin position="81"/>
        <end position="132"/>
    </location>
</feature>
<dbReference type="PROSITE" id="PS01071">
    <property type="entry name" value="GRPE"/>
    <property type="match status" value="1"/>
</dbReference>
<sequence>MLMSRVVLSRVSRGLSQSSLLLFSPSQKQHLPIFSNRIDSLVHEYPNQFVASQVSLFHQSAFSSSPFQRFGFSSSASAELNEKEQGSSFDNNVASSNVEPEKPNGDAKPSDQVEDPSPGETKQSDSEAEGDLSMDDLVKLVAEKEELLKLKHKEIEKMQDKVLRIYAEMENVMERTKREAENSKKFAIQNFAKSLLDVADNLRRASSVVKDSYSKIDASTDTAGAVPLLKTLLEGVEMTEKQLAEVFRKFGVEKFDPINEPFDPHRHNAVFQVPDASKPPGTVAAVLKAGYTLYDRIIRPAEVGVTKAEENDTE</sequence>
<dbReference type="Gene3D" id="3.90.20.20">
    <property type="match status" value="1"/>
</dbReference>
<dbReference type="InterPro" id="IPR013805">
    <property type="entry name" value="GrpE_CC"/>
</dbReference>
<comment type="caution">
    <text evidence="7">The sequence shown here is derived from an EMBL/GenBank/DDBJ whole genome shotgun (WGS) entry which is preliminary data.</text>
</comment>
<organism evidence="7 8">
    <name type="scientific">Hevea brasiliensis</name>
    <name type="common">Para rubber tree</name>
    <name type="synonym">Siphonia brasiliensis</name>
    <dbReference type="NCBI Taxonomy" id="3981"/>
    <lineage>
        <taxon>Eukaryota</taxon>
        <taxon>Viridiplantae</taxon>
        <taxon>Streptophyta</taxon>
        <taxon>Embryophyta</taxon>
        <taxon>Tracheophyta</taxon>
        <taxon>Spermatophyta</taxon>
        <taxon>Magnoliopsida</taxon>
        <taxon>eudicotyledons</taxon>
        <taxon>Gunneridae</taxon>
        <taxon>Pentapetalae</taxon>
        <taxon>rosids</taxon>
        <taxon>fabids</taxon>
        <taxon>Malpighiales</taxon>
        <taxon>Euphorbiaceae</taxon>
        <taxon>Crotonoideae</taxon>
        <taxon>Micrandreae</taxon>
        <taxon>Hevea</taxon>
    </lineage>
</organism>
<evidence type="ECO:0000256" key="5">
    <source>
        <dbReference type="SAM" id="Coils"/>
    </source>
</evidence>
<dbReference type="InterPro" id="IPR000740">
    <property type="entry name" value="GrpE"/>
</dbReference>
<accession>A0ABQ9L1P2</accession>
<dbReference type="HAMAP" id="MF_01151">
    <property type="entry name" value="GrpE"/>
    <property type="match status" value="1"/>
</dbReference>
<evidence type="ECO:0000256" key="3">
    <source>
        <dbReference type="RuleBase" id="RU000640"/>
    </source>
</evidence>
<gene>
    <name evidence="7" type="ORF">P3X46_027237</name>
</gene>
<dbReference type="EMBL" id="JARPOI010000015">
    <property type="protein sequence ID" value="KAJ9153836.1"/>
    <property type="molecule type" value="Genomic_DNA"/>
</dbReference>
<dbReference type="PANTHER" id="PTHR21237:SF23">
    <property type="entry name" value="GRPE PROTEIN HOMOLOG, MITOCHONDRIAL"/>
    <property type="match status" value="1"/>
</dbReference>
<evidence type="ECO:0000256" key="2">
    <source>
        <dbReference type="ARBA" id="ARBA00023186"/>
    </source>
</evidence>
<evidence type="ECO:0000256" key="6">
    <source>
        <dbReference type="SAM" id="MobiDB-lite"/>
    </source>
</evidence>
<keyword evidence="5" id="KW-0175">Coiled coil</keyword>
<proteinExistence type="inferred from homology"/>
<keyword evidence="8" id="KW-1185">Reference proteome</keyword>
<evidence type="ECO:0000256" key="4">
    <source>
        <dbReference type="RuleBase" id="RU004478"/>
    </source>
</evidence>
<dbReference type="PANTHER" id="PTHR21237">
    <property type="entry name" value="GRPE PROTEIN"/>
    <property type="match status" value="1"/>
</dbReference>
<comment type="subcellular location">
    <subcellularLocation>
        <location evidence="3">Mitochondrion matrix</location>
    </subcellularLocation>
</comment>
<dbReference type="SUPFAM" id="SSF51064">
    <property type="entry name" value="Head domain of nucleotide exchange factor GrpE"/>
    <property type="match status" value="1"/>
</dbReference>
<feature type="compositionally biased region" description="Basic and acidic residues" evidence="6">
    <location>
        <begin position="99"/>
        <end position="111"/>
    </location>
</feature>
<comment type="function">
    <text evidence="3">Essential component of the PAM complex, a complex required for the translocation of transit peptide-containing proteins from the inner membrane into the mitochondrial matrix in an ATP-dependent manner.</text>
</comment>
<dbReference type="CDD" id="cd00446">
    <property type="entry name" value="GrpE"/>
    <property type="match status" value="1"/>
</dbReference>
<protein>
    <recommendedName>
        <fullName evidence="3">GrpE protein homolog</fullName>
    </recommendedName>
</protein>
<keyword evidence="3" id="KW-0496">Mitochondrion</keyword>
<evidence type="ECO:0000256" key="1">
    <source>
        <dbReference type="ARBA" id="ARBA00009054"/>
    </source>
</evidence>
<reference evidence="7 8" key="1">
    <citation type="journal article" date="2023" name="Plant Biotechnol. J.">
        <title>Chromosome-level wild Hevea brasiliensis genome provides new tools for genomic-assisted breeding and valuable loci to elevate rubber yield.</title>
        <authorList>
            <person name="Cheng H."/>
            <person name="Song X."/>
            <person name="Hu Y."/>
            <person name="Wu T."/>
            <person name="Yang Q."/>
            <person name="An Z."/>
            <person name="Feng S."/>
            <person name="Deng Z."/>
            <person name="Wu W."/>
            <person name="Zeng X."/>
            <person name="Tu M."/>
            <person name="Wang X."/>
            <person name="Huang H."/>
        </authorList>
    </citation>
    <scope>NUCLEOTIDE SEQUENCE [LARGE SCALE GENOMIC DNA]</scope>
    <source>
        <strain evidence="7">MT/VB/25A 57/8</strain>
    </source>
</reference>